<sequence length="136" mass="14165">MGVSALATRLTFARTEGSEGGEALAAHADLFAERAQSPSAALRVKQALCRAWRSHAPQLSAALLKQGGQGRQRARVLAEGFFAVLFFLAEATFAFATAGFPSPRGAFAFAAASIAFRASVFSPFRNASAAEIQSGA</sequence>
<proteinExistence type="predicted"/>
<keyword evidence="1" id="KW-0812">Transmembrane</keyword>
<evidence type="ECO:0000313" key="2">
    <source>
        <dbReference type="EMBL" id="ABF88041.1"/>
    </source>
</evidence>
<dbReference type="EnsemblBacteria" id="ABF88041">
    <property type="protein sequence ID" value="ABF88041"/>
    <property type="gene ID" value="MXAN_6289"/>
</dbReference>
<dbReference type="Proteomes" id="UP000002402">
    <property type="component" value="Chromosome"/>
</dbReference>
<evidence type="ECO:0000256" key="1">
    <source>
        <dbReference type="SAM" id="Phobius"/>
    </source>
</evidence>
<keyword evidence="1" id="KW-1133">Transmembrane helix</keyword>
<gene>
    <name evidence="2" type="ordered locus">MXAN_6289</name>
</gene>
<organism evidence="2 3">
    <name type="scientific">Myxococcus xanthus (strain DK1622)</name>
    <dbReference type="NCBI Taxonomy" id="246197"/>
    <lineage>
        <taxon>Bacteria</taxon>
        <taxon>Pseudomonadati</taxon>
        <taxon>Myxococcota</taxon>
        <taxon>Myxococcia</taxon>
        <taxon>Myxococcales</taxon>
        <taxon>Cystobacterineae</taxon>
        <taxon>Myxococcaceae</taxon>
        <taxon>Myxococcus</taxon>
    </lineage>
</organism>
<dbReference type="AlphaFoldDB" id="Q1CYV8"/>
<dbReference type="STRING" id="246197.MXAN_6289"/>
<reference evidence="2 3" key="1">
    <citation type="journal article" date="2006" name="Proc. Natl. Acad. Sci. U.S.A.">
        <title>Evolution of sensory complexity recorded in a myxobacterial genome.</title>
        <authorList>
            <person name="Goldman B.S."/>
            <person name="Nierman W.C."/>
            <person name="Kaiser D."/>
            <person name="Slater S.C."/>
            <person name="Durkin A.S."/>
            <person name="Eisen J.A."/>
            <person name="Ronning C.M."/>
            <person name="Barbazuk W.B."/>
            <person name="Blanchard M."/>
            <person name="Field C."/>
            <person name="Halling C."/>
            <person name="Hinkle G."/>
            <person name="Iartchuk O."/>
            <person name="Kim H.S."/>
            <person name="Mackenzie C."/>
            <person name="Madupu R."/>
            <person name="Miller N."/>
            <person name="Shvartsbeyn A."/>
            <person name="Sullivan S.A."/>
            <person name="Vaudin M."/>
            <person name="Wiegand R."/>
            <person name="Kaplan H.B."/>
        </authorList>
    </citation>
    <scope>NUCLEOTIDE SEQUENCE [LARGE SCALE GENOMIC DNA]</scope>
    <source>
        <strain evidence="3">DK1622</strain>
    </source>
</reference>
<name>Q1CYV8_MYXXD</name>
<keyword evidence="1" id="KW-0472">Membrane</keyword>
<dbReference type="EMBL" id="CP000113">
    <property type="protein sequence ID" value="ABF88041.1"/>
    <property type="molecule type" value="Genomic_DNA"/>
</dbReference>
<dbReference type="HOGENOM" id="CLU_1873208_0_0_7"/>
<feature type="transmembrane region" description="Helical" evidence="1">
    <location>
        <begin position="81"/>
        <end position="100"/>
    </location>
</feature>
<dbReference type="KEGG" id="mxa:MXAN_6289"/>
<accession>Q1CYV8</accession>
<keyword evidence="3" id="KW-1185">Reference proteome</keyword>
<evidence type="ECO:0000313" key="3">
    <source>
        <dbReference type="Proteomes" id="UP000002402"/>
    </source>
</evidence>
<protein>
    <submittedName>
        <fullName evidence="2">Uncharacterized protein</fullName>
    </submittedName>
</protein>